<dbReference type="PANTHER" id="PTHR43280">
    <property type="entry name" value="ARAC-FAMILY TRANSCRIPTIONAL REGULATOR"/>
    <property type="match status" value="1"/>
</dbReference>
<dbReference type="InterPro" id="IPR018060">
    <property type="entry name" value="HTH_AraC"/>
</dbReference>
<proteinExistence type="predicted"/>
<keyword evidence="1" id="KW-0805">Transcription regulation</keyword>
<evidence type="ECO:0000259" key="4">
    <source>
        <dbReference type="PROSITE" id="PS01124"/>
    </source>
</evidence>
<feature type="domain" description="HTH araC/xylS-type" evidence="4">
    <location>
        <begin position="198"/>
        <end position="296"/>
    </location>
</feature>
<comment type="caution">
    <text evidence="5">The sequence shown here is derived from an EMBL/GenBank/DDBJ whole genome shotgun (WGS) entry which is preliminary data.</text>
</comment>
<dbReference type="InterPro" id="IPR011051">
    <property type="entry name" value="RmlC_Cupin_sf"/>
</dbReference>
<evidence type="ECO:0000313" key="6">
    <source>
        <dbReference type="Proteomes" id="UP000216024"/>
    </source>
</evidence>
<dbReference type="RefSeq" id="WP_095131865.1">
    <property type="nucleotide sequence ID" value="NZ_NIBG01000003.1"/>
</dbReference>
<dbReference type="OrthoDB" id="9778008at2"/>
<organism evidence="5 6">
    <name type="scientific">Anaeromicrobium sediminis</name>
    <dbReference type="NCBI Taxonomy" id="1478221"/>
    <lineage>
        <taxon>Bacteria</taxon>
        <taxon>Bacillati</taxon>
        <taxon>Bacillota</taxon>
        <taxon>Clostridia</taxon>
        <taxon>Peptostreptococcales</taxon>
        <taxon>Thermotaleaceae</taxon>
        <taxon>Anaeromicrobium</taxon>
    </lineage>
</organism>
<keyword evidence="6" id="KW-1185">Reference proteome</keyword>
<dbReference type="GO" id="GO:0043565">
    <property type="term" value="F:sequence-specific DNA binding"/>
    <property type="evidence" value="ECO:0007669"/>
    <property type="project" value="InterPro"/>
</dbReference>
<keyword evidence="2" id="KW-0238">DNA-binding</keyword>
<dbReference type="SUPFAM" id="SSF46689">
    <property type="entry name" value="Homeodomain-like"/>
    <property type="match status" value="2"/>
</dbReference>
<reference evidence="5 6" key="1">
    <citation type="submission" date="2017-06" db="EMBL/GenBank/DDBJ databases">
        <title>Draft genome sequence of anaerobic fermentative bacterium Anaeromicrobium sediminis DY2726D isolated from West Pacific Ocean sediments.</title>
        <authorList>
            <person name="Zeng X."/>
        </authorList>
    </citation>
    <scope>NUCLEOTIDE SEQUENCE [LARGE SCALE GENOMIC DNA]</scope>
    <source>
        <strain evidence="5 6">DY2726D</strain>
    </source>
</reference>
<name>A0A267MLU3_9FIRM</name>
<evidence type="ECO:0000256" key="1">
    <source>
        <dbReference type="ARBA" id="ARBA00023015"/>
    </source>
</evidence>
<dbReference type="EMBL" id="NIBG01000003">
    <property type="protein sequence ID" value="PAB60397.1"/>
    <property type="molecule type" value="Genomic_DNA"/>
</dbReference>
<evidence type="ECO:0000256" key="3">
    <source>
        <dbReference type="ARBA" id="ARBA00023163"/>
    </source>
</evidence>
<sequence>MESISSQHHYLIAKQINSSQEFPFLSLDIRDNTCNPPRKVFQILHKHEELEFILVFKNKLHIQTTMSEITINEGEGAFIPKNVLHVLNTYGNCKCHGFLFPDSLLMSPAFKDMYSSIFKYTENPLMDLVLIKQNEQEKPIIDKLKLLREVTYGDFNKEFYHFKLLSAIYDLWFSFISNIDIDSKSVQPFKKAQGDRLKSYMEFIQFNYDKSISIKDIAANAFTSVSECNRTFKSLLNTTAYEYLIQYRMKKSLDLIKSQKYTIAEVAYKVGYNSPSQFTKYFKHHMAVTPTEYSKAWKNKI</sequence>
<dbReference type="InterPro" id="IPR009057">
    <property type="entry name" value="Homeodomain-like_sf"/>
</dbReference>
<dbReference type="Proteomes" id="UP000216024">
    <property type="component" value="Unassembled WGS sequence"/>
</dbReference>
<evidence type="ECO:0000256" key="2">
    <source>
        <dbReference type="ARBA" id="ARBA00023125"/>
    </source>
</evidence>
<dbReference type="SUPFAM" id="SSF51182">
    <property type="entry name" value="RmlC-like cupins"/>
    <property type="match status" value="1"/>
</dbReference>
<dbReference type="AlphaFoldDB" id="A0A267MLU3"/>
<dbReference type="PANTHER" id="PTHR43280:SF28">
    <property type="entry name" value="HTH-TYPE TRANSCRIPTIONAL ACTIVATOR RHAS"/>
    <property type="match status" value="1"/>
</dbReference>
<dbReference type="Pfam" id="PF12833">
    <property type="entry name" value="HTH_18"/>
    <property type="match status" value="1"/>
</dbReference>
<gene>
    <name evidence="5" type="ORF">CCE28_05745</name>
</gene>
<dbReference type="GO" id="GO:0003700">
    <property type="term" value="F:DNA-binding transcription factor activity"/>
    <property type="evidence" value="ECO:0007669"/>
    <property type="project" value="InterPro"/>
</dbReference>
<dbReference type="PRINTS" id="PR00032">
    <property type="entry name" value="HTHARAC"/>
</dbReference>
<dbReference type="InterPro" id="IPR020449">
    <property type="entry name" value="Tscrpt_reg_AraC-type_HTH"/>
</dbReference>
<evidence type="ECO:0000313" key="5">
    <source>
        <dbReference type="EMBL" id="PAB60397.1"/>
    </source>
</evidence>
<keyword evidence="3" id="KW-0804">Transcription</keyword>
<accession>A0A267MLU3</accession>
<dbReference type="Gene3D" id="1.10.10.60">
    <property type="entry name" value="Homeodomain-like"/>
    <property type="match status" value="2"/>
</dbReference>
<dbReference type="PROSITE" id="PS01124">
    <property type="entry name" value="HTH_ARAC_FAMILY_2"/>
    <property type="match status" value="1"/>
</dbReference>
<dbReference type="PROSITE" id="PS00041">
    <property type="entry name" value="HTH_ARAC_FAMILY_1"/>
    <property type="match status" value="1"/>
</dbReference>
<dbReference type="InterPro" id="IPR018062">
    <property type="entry name" value="HTH_AraC-typ_CS"/>
</dbReference>
<protein>
    <recommendedName>
        <fullName evidence="4">HTH araC/xylS-type domain-containing protein</fullName>
    </recommendedName>
</protein>
<dbReference type="SMART" id="SM00342">
    <property type="entry name" value="HTH_ARAC"/>
    <property type="match status" value="1"/>
</dbReference>